<dbReference type="Proteomes" id="UP000294546">
    <property type="component" value="Unassembled WGS sequence"/>
</dbReference>
<proteinExistence type="predicted"/>
<protein>
    <submittedName>
        <fullName evidence="3">Putative secreted protein</fullName>
    </submittedName>
</protein>
<feature type="chain" id="PRO_5020487707" evidence="2">
    <location>
        <begin position="23"/>
        <end position="199"/>
    </location>
</feature>
<keyword evidence="4" id="KW-1185">Reference proteome</keyword>
<feature type="transmembrane region" description="Helical" evidence="1">
    <location>
        <begin position="164"/>
        <end position="187"/>
    </location>
</feature>
<dbReference type="RefSeq" id="WP_207894937.1">
    <property type="nucleotide sequence ID" value="NZ_SMFU01000011.1"/>
</dbReference>
<sequence>MKALKAILMTVSLVFVSSYTSAGTVTVFEQDFESSLGANESLTGDAWILTTSYDYGTGSRMLGDPLGSYSNNENVTYQISGLDFSDLESAVLSFDLYGRSEYGFDWLWMYANGSQFAAHTGFRAGTLTYDLSAFAGLSNVDLRWWWISDLSIARQGYTLDNISVSGISAVPVPAAAWLFGTALLGFAGTRLRRRKSITV</sequence>
<keyword evidence="1" id="KW-0812">Transmembrane</keyword>
<evidence type="ECO:0000256" key="1">
    <source>
        <dbReference type="SAM" id="Phobius"/>
    </source>
</evidence>
<keyword evidence="2" id="KW-0732">Signal</keyword>
<comment type="caution">
    <text evidence="3">The sequence shown here is derived from an EMBL/GenBank/DDBJ whole genome shotgun (WGS) entry which is preliminary data.</text>
</comment>
<evidence type="ECO:0000256" key="2">
    <source>
        <dbReference type="SAM" id="SignalP"/>
    </source>
</evidence>
<keyword evidence="1" id="KW-0472">Membrane</keyword>
<dbReference type="EMBL" id="SMFU01000011">
    <property type="protein sequence ID" value="TCK04225.1"/>
    <property type="molecule type" value="Genomic_DNA"/>
</dbReference>
<evidence type="ECO:0000313" key="4">
    <source>
        <dbReference type="Proteomes" id="UP000294546"/>
    </source>
</evidence>
<feature type="signal peptide" evidence="2">
    <location>
        <begin position="1"/>
        <end position="22"/>
    </location>
</feature>
<reference evidence="3 4" key="1">
    <citation type="submission" date="2019-03" db="EMBL/GenBank/DDBJ databases">
        <title>Genomic Encyclopedia of Archaeal and Bacterial Type Strains, Phase II (KMG-II): from individual species to whole genera.</title>
        <authorList>
            <person name="Goeker M."/>
        </authorList>
    </citation>
    <scope>NUCLEOTIDE SEQUENCE [LARGE SCALE GENOMIC DNA]</scope>
    <source>
        <strain evidence="3 4">DSM 27697</strain>
    </source>
</reference>
<accession>A0A4R1GCD1</accession>
<dbReference type="AlphaFoldDB" id="A0A4R1GCD1"/>
<name>A0A4R1GCD1_9GAMM</name>
<gene>
    <name evidence="3" type="ORF">CLV83_3641</name>
</gene>
<keyword evidence="1" id="KW-1133">Transmembrane helix</keyword>
<organism evidence="3 4">
    <name type="scientific">Marinobacterium mangrovicola</name>
    <dbReference type="NCBI Taxonomy" id="1476959"/>
    <lineage>
        <taxon>Bacteria</taxon>
        <taxon>Pseudomonadati</taxon>
        <taxon>Pseudomonadota</taxon>
        <taxon>Gammaproteobacteria</taxon>
        <taxon>Oceanospirillales</taxon>
        <taxon>Oceanospirillaceae</taxon>
        <taxon>Marinobacterium</taxon>
    </lineage>
</organism>
<evidence type="ECO:0000313" key="3">
    <source>
        <dbReference type="EMBL" id="TCK04225.1"/>
    </source>
</evidence>